<dbReference type="Proteomes" id="UP000257200">
    <property type="component" value="Unplaced"/>
</dbReference>
<dbReference type="AlphaFoldDB" id="A0A3Q1EQ79"/>
<reference evidence="6" key="1">
    <citation type="submission" date="2025-08" db="UniProtKB">
        <authorList>
            <consortium name="Ensembl"/>
        </authorList>
    </citation>
    <scope>IDENTIFICATION</scope>
</reference>
<feature type="transmembrane region" description="Helical" evidence="5">
    <location>
        <begin position="7"/>
        <end position="29"/>
    </location>
</feature>
<sequence>MGKINGCLKCLFIFFNVIYAILGCVLMYGTVKVTVYSSQLSAVGGPGLGWAWVFAIGILGISCLGIYAGCSEKALFLKIFAGFMGVGMVIMLICGIIVAVKRNQVRDAMTTLSSEYVKPLLEDNDIRAALQAFQEAGQCCGVMSAEDWGNEIPDSCRCSRPSHSYGLGYGDCKSKPQGYKGPDSIYAQTCGGIIFMYVDLVFKAALGFFFGFAITALFGLLISLLMVHQVKRHDGAGGSSLAMKGY</sequence>
<reference evidence="6" key="2">
    <citation type="submission" date="2025-09" db="UniProtKB">
        <authorList>
            <consortium name="Ensembl"/>
        </authorList>
    </citation>
    <scope>IDENTIFICATION</scope>
</reference>
<dbReference type="InterPro" id="IPR018499">
    <property type="entry name" value="Tetraspanin/Peripherin"/>
</dbReference>
<keyword evidence="3 5" id="KW-1133">Transmembrane helix</keyword>
<dbReference type="GeneTree" id="ENSGT00940000168658"/>
<dbReference type="Gene3D" id="1.10.1450.10">
    <property type="entry name" value="Tetraspanin"/>
    <property type="match status" value="1"/>
</dbReference>
<feature type="transmembrane region" description="Helical" evidence="5">
    <location>
        <begin position="205"/>
        <end position="227"/>
    </location>
</feature>
<dbReference type="SUPFAM" id="SSF48652">
    <property type="entry name" value="Tetraspanin"/>
    <property type="match status" value="1"/>
</dbReference>
<dbReference type="RefSeq" id="XP_022056636.1">
    <property type="nucleotide sequence ID" value="XM_022200944.2"/>
</dbReference>
<evidence type="ECO:0000256" key="5">
    <source>
        <dbReference type="SAM" id="Phobius"/>
    </source>
</evidence>
<proteinExistence type="predicted"/>
<dbReference type="Ensembl" id="ENSAPOT00000007161.1">
    <property type="protein sequence ID" value="ENSAPOP00000006133.1"/>
    <property type="gene ID" value="ENSAPOG00000000919.1"/>
</dbReference>
<feature type="transmembrane region" description="Helical" evidence="5">
    <location>
        <begin position="75"/>
        <end position="100"/>
    </location>
</feature>
<dbReference type="Pfam" id="PF00335">
    <property type="entry name" value="Tetraspanin"/>
    <property type="match status" value="1"/>
</dbReference>
<dbReference type="GO" id="GO:0005886">
    <property type="term" value="C:plasma membrane"/>
    <property type="evidence" value="ECO:0007669"/>
    <property type="project" value="TreeGrafter"/>
</dbReference>
<feature type="transmembrane region" description="Helical" evidence="5">
    <location>
        <begin position="49"/>
        <end position="68"/>
    </location>
</feature>
<comment type="subcellular location">
    <subcellularLocation>
        <location evidence="1">Membrane</location>
        <topology evidence="1">Multi-pass membrane protein</topology>
    </subcellularLocation>
</comment>
<accession>A0A3Q1EQ79</accession>
<dbReference type="GeneID" id="110955810"/>
<dbReference type="InterPro" id="IPR008952">
    <property type="entry name" value="Tetraspanin_EC2_sf"/>
</dbReference>
<dbReference type="STRING" id="80966.ENSAPOP00000006133"/>
<name>A0A3Q1EQ79_9TELE</name>
<evidence type="ECO:0000256" key="4">
    <source>
        <dbReference type="ARBA" id="ARBA00023136"/>
    </source>
</evidence>
<organism evidence="6 7">
    <name type="scientific">Acanthochromis polyacanthus</name>
    <name type="common">spiny chromis</name>
    <dbReference type="NCBI Taxonomy" id="80966"/>
    <lineage>
        <taxon>Eukaryota</taxon>
        <taxon>Metazoa</taxon>
        <taxon>Chordata</taxon>
        <taxon>Craniata</taxon>
        <taxon>Vertebrata</taxon>
        <taxon>Euteleostomi</taxon>
        <taxon>Actinopterygii</taxon>
        <taxon>Neopterygii</taxon>
        <taxon>Teleostei</taxon>
        <taxon>Neoteleostei</taxon>
        <taxon>Acanthomorphata</taxon>
        <taxon>Ovalentaria</taxon>
        <taxon>Pomacentridae</taxon>
        <taxon>Acanthochromis</taxon>
    </lineage>
</organism>
<dbReference type="InParanoid" id="A0A3Q1EQ79"/>
<dbReference type="PROSITE" id="PS51257">
    <property type="entry name" value="PROKAR_LIPOPROTEIN"/>
    <property type="match status" value="1"/>
</dbReference>
<dbReference type="PANTHER" id="PTHR19282:SF456">
    <property type="entry name" value="CD63 MOLECULE"/>
    <property type="match status" value="1"/>
</dbReference>
<evidence type="ECO:0000313" key="6">
    <source>
        <dbReference type="Ensembl" id="ENSAPOP00000006133.1"/>
    </source>
</evidence>
<keyword evidence="4 5" id="KW-0472">Membrane</keyword>
<evidence type="ECO:0000313" key="7">
    <source>
        <dbReference type="Proteomes" id="UP000257200"/>
    </source>
</evidence>
<keyword evidence="2 5" id="KW-0812">Transmembrane</keyword>
<dbReference type="PANTHER" id="PTHR19282">
    <property type="entry name" value="TETRASPANIN"/>
    <property type="match status" value="1"/>
</dbReference>
<dbReference type="GO" id="GO:1900746">
    <property type="term" value="P:regulation of vascular endothelial growth factor signaling pathway"/>
    <property type="evidence" value="ECO:0007669"/>
    <property type="project" value="TreeGrafter"/>
</dbReference>
<dbReference type="OrthoDB" id="6134317at2759"/>
<evidence type="ECO:0000256" key="2">
    <source>
        <dbReference type="ARBA" id="ARBA00022692"/>
    </source>
</evidence>
<evidence type="ECO:0000256" key="3">
    <source>
        <dbReference type="ARBA" id="ARBA00022989"/>
    </source>
</evidence>
<keyword evidence="7" id="KW-1185">Reference proteome</keyword>
<protein>
    <submittedName>
        <fullName evidence="6">Tetraspanin-5-like</fullName>
    </submittedName>
</protein>
<evidence type="ECO:0000256" key="1">
    <source>
        <dbReference type="ARBA" id="ARBA00004141"/>
    </source>
</evidence>